<reference evidence="3 4" key="1">
    <citation type="journal article" date="2018" name="Nat. Biotechnol.">
        <title>A standardized bacterial taxonomy based on genome phylogeny substantially revises the tree of life.</title>
        <authorList>
            <person name="Parks D.H."/>
            <person name="Chuvochina M."/>
            <person name="Waite D.W."/>
            <person name="Rinke C."/>
            <person name="Skarshewski A."/>
            <person name="Chaumeil P.A."/>
            <person name="Hugenholtz P."/>
        </authorList>
    </citation>
    <scope>NUCLEOTIDE SEQUENCE [LARGE SCALE GENOMIC DNA]</scope>
    <source>
        <strain evidence="3">UBA9380</strain>
    </source>
</reference>
<organism evidence="3 4">
    <name type="scientific">Marinobacter adhaerens</name>
    <dbReference type="NCBI Taxonomy" id="1033846"/>
    <lineage>
        <taxon>Bacteria</taxon>
        <taxon>Pseudomonadati</taxon>
        <taxon>Pseudomonadota</taxon>
        <taxon>Gammaproteobacteria</taxon>
        <taxon>Pseudomonadales</taxon>
        <taxon>Marinobacteraceae</taxon>
        <taxon>Marinobacter</taxon>
    </lineage>
</organism>
<dbReference type="AlphaFoldDB" id="A0A352IZN0"/>
<comment type="caution">
    <text evidence="3">The sequence shown here is derived from an EMBL/GenBank/DDBJ whole genome shotgun (WGS) entry which is preliminary data.</text>
</comment>
<dbReference type="InterPro" id="IPR051043">
    <property type="entry name" value="Sulfatase_Mod_Factor_Kinase"/>
</dbReference>
<gene>
    <name evidence="3" type="ORF">DC045_21920</name>
</gene>
<dbReference type="PANTHER" id="PTHR23150">
    <property type="entry name" value="SULFATASE MODIFYING FACTOR 1, 2"/>
    <property type="match status" value="1"/>
</dbReference>
<evidence type="ECO:0000256" key="1">
    <source>
        <dbReference type="SAM" id="MobiDB-lite"/>
    </source>
</evidence>
<evidence type="ECO:0000313" key="4">
    <source>
        <dbReference type="Proteomes" id="UP000263489"/>
    </source>
</evidence>
<evidence type="ECO:0000259" key="2">
    <source>
        <dbReference type="Pfam" id="PF03781"/>
    </source>
</evidence>
<dbReference type="InterPro" id="IPR016187">
    <property type="entry name" value="CTDL_fold"/>
</dbReference>
<dbReference type="GO" id="GO:0120147">
    <property type="term" value="F:formylglycine-generating oxidase activity"/>
    <property type="evidence" value="ECO:0007669"/>
    <property type="project" value="TreeGrafter"/>
</dbReference>
<name>A0A352IZN0_9GAMM</name>
<dbReference type="Proteomes" id="UP000263489">
    <property type="component" value="Unassembled WGS sequence"/>
</dbReference>
<dbReference type="InterPro" id="IPR042095">
    <property type="entry name" value="SUMF_sf"/>
</dbReference>
<proteinExistence type="predicted"/>
<dbReference type="InterPro" id="IPR005532">
    <property type="entry name" value="SUMF_dom"/>
</dbReference>
<evidence type="ECO:0000313" key="3">
    <source>
        <dbReference type="EMBL" id="HBC36913.1"/>
    </source>
</evidence>
<feature type="domain" description="Sulfatase-modifying factor enzyme-like" evidence="2">
    <location>
        <begin position="11"/>
        <end position="108"/>
    </location>
</feature>
<accession>A0A352IZN0</accession>
<dbReference type="EMBL" id="DNNA01000332">
    <property type="protein sequence ID" value="HBC36913.1"/>
    <property type="molecule type" value="Genomic_DNA"/>
</dbReference>
<dbReference type="PANTHER" id="PTHR23150:SF19">
    <property type="entry name" value="FORMYLGLYCINE-GENERATING ENZYME"/>
    <property type="match status" value="1"/>
</dbReference>
<dbReference type="Gene3D" id="3.90.1580.10">
    <property type="entry name" value="paralog of FGE (formylglycine-generating enzyme)"/>
    <property type="match status" value="1"/>
</dbReference>
<feature type="region of interest" description="Disordered" evidence="1">
    <location>
        <begin position="1"/>
        <end position="26"/>
    </location>
</feature>
<dbReference type="SUPFAM" id="SSF56436">
    <property type="entry name" value="C-type lectin-like"/>
    <property type="match status" value="1"/>
</dbReference>
<sequence>MAALPSQYREQKKTLPKPPGTFPANPLGLYDMSGNAAEWVRDYYRADYYDRSPINNPEGPENPIIESWSNEPYRILRGGDFRDFSGNTTVTRRKAIERVTNESTGFRCSFSKSFTAEHA</sequence>
<protein>
    <recommendedName>
        <fullName evidence="2">Sulfatase-modifying factor enzyme-like domain-containing protein</fullName>
    </recommendedName>
</protein>
<dbReference type="Pfam" id="PF03781">
    <property type="entry name" value="FGE-sulfatase"/>
    <property type="match status" value="1"/>
</dbReference>